<dbReference type="EMBL" id="NHTK01005570">
    <property type="protein sequence ID" value="PPQ76458.1"/>
    <property type="molecule type" value="Genomic_DNA"/>
</dbReference>
<organism evidence="2 3">
    <name type="scientific">Panaeolus cyanescens</name>
    <dbReference type="NCBI Taxonomy" id="181874"/>
    <lineage>
        <taxon>Eukaryota</taxon>
        <taxon>Fungi</taxon>
        <taxon>Dikarya</taxon>
        <taxon>Basidiomycota</taxon>
        <taxon>Agaricomycotina</taxon>
        <taxon>Agaricomycetes</taxon>
        <taxon>Agaricomycetidae</taxon>
        <taxon>Agaricales</taxon>
        <taxon>Agaricineae</taxon>
        <taxon>Galeropsidaceae</taxon>
        <taxon>Panaeolus</taxon>
    </lineage>
</organism>
<dbReference type="InParanoid" id="A0A409WD72"/>
<evidence type="ECO:0000256" key="1">
    <source>
        <dbReference type="SAM" id="MobiDB-lite"/>
    </source>
</evidence>
<feature type="region of interest" description="Disordered" evidence="1">
    <location>
        <begin position="173"/>
        <end position="202"/>
    </location>
</feature>
<feature type="compositionally biased region" description="Low complexity" evidence="1">
    <location>
        <begin position="133"/>
        <end position="147"/>
    </location>
</feature>
<dbReference type="AlphaFoldDB" id="A0A409WD72"/>
<evidence type="ECO:0000313" key="2">
    <source>
        <dbReference type="EMBL" id="PPQ76458.1"/>
    </source>
</evidence>
<feature type="region of interest" description="Disordered" evidence="1">
    <location>
        <begin position="116"/>
        <end position="154"/>
    </location>
</feature>
<name>A0A409WD72_9AGAR</name>
<dbReference type="Proteomes" id="UP000284842">
    <property type="component" value="Unassembled WGS sequence"/>
</dbReference>
<proteinExistence type="predicted"/>
<keyword evidence="3" id="KW-1185">Reference proteome</keyword>
<accession>A0A409WD72</accession>
<feature type="region of interest" description="Disordered" evidence="1">
    <location>
        <begin position="252"/>
        <end position="280"/>
    </location>
</feature>
<comment type="caution">
    <text evidence="2">The sequence shown here is derived from an EMBL/GenBank/DDBJ whole genome shotgun (WGS) entry which is preliminary data.</text>
</comment>
<gene>
    <name evidence="2" type="ORF">CVT24_013352</name>
</gene>
<evidence type="ECO:0000313" key="3">
    <source>
        <dbReference type="Proteomes" id="UP000284842"/>
    </source>
</evidence>
<sequence length="305" mass="33185">MIEKGATITKFKNTQESALAILDASMDHWSSVWSISYNIERLKGQHVALKKTGHGAFLYADLISRIEAAWQRQVTLQSDLQASLDDGSLTSLFQKEQKQIKYLFEKYEQQLELLESPPEPAHLSDHSSDEETISSSSSHDSAPPSSDSHGETGIDDELVPSIRAAFTVHVDSATTDGPLDLNTTSSTAAPPSPQTSDVLSSDALIPSSHEAAEPAQDLMPMMPPSPSANPLQININAPQKNAARAEAVMESSTEPTQPPHALSAGTLNDAGRLSGRKPRGWMKDLLGRFKRMFQRKRSGREETVG</sequence>
<reference evidence="2 3" key="1">
    <citation type="journal article" date="2018" name="Evol. Lett.">
        <title>Horizontal gene cluster transfer increased hallucinogenic mushroom diversity.</title>
        <authorList>
            <person name="Reynolds H.T."/>
            <person name="Vijayakumar V."/>
            <person name="Gluck-Thaler E."/>
            <person name="Korotkin H.B."/>
            <person name="Matheny P.B."/>
            <person name="Slot J.C."/>
        </authorList>
    </citation>
    <scope>NUCLEOTIDE SEQUENCE [LARGE SCALE GENOMIC DNA]</scope>
    <source>
        <strain evidence="2 3">2629</strain>
    </source>
</reference>
<protein>
    <submittedName>
        <fullName evidence="2">Uncharacterized protein</fullName>
    </submittedName>
</protein>